<evidence type="ECO:0000313" key="5">
    <source>
        <dbReference type="EMBL" id="KAK9131875.1"/>
    </source>
</evidence>
<dbReference type="Proteomes" id="UP001419268">
    <property type="component" value="Unassembled WGS sequence"/>
</dbReference>
<keyword evidence="6" id="KW-1185">Reference proteome</keyword>
<feature type="transmembrane region" description="Helical" evidence="4">
    <location>
        <begin position="264"/>
        <end position="284"/>
    </location>
</feature>
<accession>A0AAP0P899</accession>
<organism evidence="5 6">
    <name type="scientific">Stephania cephalantha</name>
    <dbReference type="NCBI Taxonomy" id="152367"/>
    <lineage>
        <taxon>Eukaryota</taxon>
        <taxon>Viridiplantae</taxon>
        <taxon>Streptophyta</taxon>
        <taxon>Embryophyta</taxon>
        <taxon>Tracheophyta</taxon>
        <taxon>Spermatophyta</taxon>
        <taxon>Magnoliopsida</taxon>
        <taxon>Ranunculales</taxon>
        <taxon>Menispermaceae</taxon>
        <taxon>Menispermoideae</taxon>
        <taxon>Cissampelideae</taxon>
        <taxon>Stephania</taxon>
    </lineage>
</organism>
<keyword evidence="4" id="KW-0472">Membrane</keyword>
<comment type="caution">
    <text evidence="5">The sequence shown here is derived from an EMBL/GenBank/DDBJ whole genome shotgun (WGS) entry which is preliminary data.</text>
</comment>
<feature type="region of interest" description="Disordered" evidence="3">
    <location>
        <begin position="358"/>
        <end position="381"/>
    </location>
</feature>
<dbReference type="NCBIfam" id="TIGR00756">
    <property type="entry name" value="PPR"/>
    <property type="match status" value="2"/>
</dbReference>
<dbReference type="GO" id="GO:0003723">
    <property type="term" value="F:RNA binding"/>
    <property type="evidence" value="ECO:0007669"/>
    <property type="project" value="InterPro"/>
</dbReference>
<dbReference type="Pfam" id="PF12854">
    <property type="entry name" value="PPR_1"/>
    <property type="match status" value="1"/>
</dbReference>
<evidence type="ECO:0000256" key="1">
    <source>
        <dbReference type="ARBA" id="ARBA00022737"/>
    </source>
</evidence>
<gene>
    <name evidence="5" type="ORF">Scep_011403</name>
</gene>
<dbReference type="Gene3D" id="1.25.40.10">
    <property type="entry name" value="Tetratricopeptide repeat domain"/>
    <property type="match status" value="1"/>
</dbReference>
<feature type="transmembrane region" description="Helical" evidence="4">
    <location>
        <begin position="20"/>
        <end position="41"/>
    </location>
</feature>
<keyword evidence="4" id="KW-1133">Transmembrane helix</keyword>
<dbReference type="InterPro" id="IPR046960">
    <property type="entry name" value="PPR_At4g14850-like_plant"/>
</dbReference>
<dbReference type="InterPro" id="IPR046848">
    <property type="entry name" value="E_motif"/>
</dbReference>
<evidence type="ECO:0000256" key="2">
    <source>
        <dbReference type="PROSITE-ProRule" id="PRU00708"/>
    </source>
</evidence>
<dbReference type="FunFam" id="1.25.40.10:FF:000090">
    <property type="entry name" value="Pentatricopeptide repeat-containing protein, chloroplastic"/>
    <property type="match status" value="1"/>
</dbReference>
<keyword evidence="4" id="KW-0812">Transmembrane</keyword>
<feature type="transmembrane region" description="Helical" evidence="4">
    <location>
        <begin position="122"/>
        <end position="141"/>
    </location>
</feature>
<feature type="transmembrane region" description="Helical" evidence="4">
    <location>
        <begin position="53"/>
        <end position="73"/>
    </location>
</feature>
<evidence type="ECO:0000256" key="3">
    <source>
        <dbReference type="SAM" id="MobiDB-lite"/>
    </source>
</evidence>
<dbReference type="InterPro" id="IPR002885">
    <property type="entry name" value="PPR_rpt"/>
</dbReference>
<dbReference type="GO" id="GO:0009451">
    <property type="term" value="P:RNA modification"/>
    <property type="evidence" value="ECO:0007669"/>
    <property type="project" value="InterPro"/>
</dbReference>
<dbReference type="Pfam" id="PF20431">
    <property type="entry name" value="E_motif"/>
    <property type="match status" value="1"/>
</dbReference>
<feature type="transmembrane region" description="Helical" evidence="4">
    <location>
        <begin position="220"/>
        <end position="244"/>
    </location>
</feature>
<feature type="transmembrane region" description="Helical" evidence="4">
    <location>
        <begin position="153"/>
        <end position="172"/>
    </location>
</feature>
<dbReference type="EMBL" id="JBBNAG010000005">
    <property type="protein sequence ID" value="KAK9131875.1"/>
    <property type="molecule type" value="Genomic_DNA"/>
</dbReference>
<evidence type="ECO:0000256" key="4">
    <source>
        <dbReference type="SAM" id="Phobius"/>
    </source>
</evidence>
<feature type="transmembrane region" description="Helical" evidence="4">
    <location>
        <begin position="304"/>
        <end position="331"/>
    </location>
</feature>
<feature type="repeat" description="PPR" evidence="2">
    <location>
        <begin position="776"/>
        <end position="810"/>
    </location>
</feature>
<feature type="transmembrane region" description="Helical" evidence="4">
    <location>
        <begin position="93"/>
        <end position="110"/>
    </location>
</feature>
<dbReference type="PANTHER" id="PTHR47926">
    <property type="entry name" value="PENTATRICOPEPTIDE REPEAT-CONTAINING PROTEIN"/>
    <property type="match status" value="1"/>
</dbReference>
<sequence length="1039" mass="115404">MGIPSCVDSNSSDNSNYSSAVPVIGLYVAGASSVCLLFIALDMYAGFRNRKRWLPCRFFPLNSVTLTLLGIATKLPVDLTTSMPSLQDQLSKLTGTIFICICMGFFMPSLGFSTESECESNLISLSIFVITVLVNICIQMHTGLINSFEKEHIIILCCMMLMLTMLWDDHFFAHGDKQHSTDYIKDYFSNGGGSLLQRLKVCFLYCYESNPQLRRSRNDVCPITCSLCITCIFVLLKVILQSLISKDLKFCKDLSDYGWSMRAILFSQIVAILVGGLGAIIRFLSLTNHLQTIFVMPDHISGFIGMITFPVAILFHLIASVISVAGLSFAIPLDMADVLVGELKSCFRNASECNYGAHFKPRKPKDENEDEEVSEEYKGLKSDDGRPFDNWTLRKSGEEMKRLIAHSKAIVPNHLIQLLRQTPPSQESLTTFLRDKHERCSTFIAVLTGIVALSIPSSQSQRIFDSLNEIYEILYYIDQRMSSPSIKKKSHDMYIWWNGVDLYSYFRKFNSDVDPFQMQLEQAIETIKSVKGQSSWANHLTSQEVDVILDFIQQKAYTSMDELHVGLEQLFVDMLNERLGLLPGTILKEINESTPEDLEKRVQEALKVVSKVQELEGLIQWSFPAGTTITSLVSEAPVVDVVATLESNNSNAIAIDATTDHVEIQIIEHQSSSMVLEGASSSAREEGVAKKWGKYNGNPKLFYSKRLFNLLFPKSCCSAEIFQTMDGQRGKQIHVHILKSGFMLDVFAGNALVNMYAKCGSIRDADLAFHEIPDRGIVSWSAMIGGLAQHGHGREALNMFNHMLKEGVSPNHVTLVSVLCACNHAGLVTEAKQYFSSMEESFGVEPKQEHYACMIDLLGRAGRLDEAMELVDNMPFEATAPVWGALLGASRIHKNIELGRRAAERLFILEPEKSGTHVLLANMYAAVGKWENVAELSDLMAKAGYVPMVEIDLHDVERSEKEILLYQHSEKLAVAFGLIATPPETSMVAGDATALESNDNAVAMEGASSTCANNHVSTTAGDFSACVFTATKDEVIQME</sequence>
<reference evidence="5 6" key="1">
    <citation type="submission" date="2024-01" db="EMBL/GenBank/DDBJ databases">
        <title>Genome assemblies of Stephania.</title>
        <authorList>
            <person name="Yang L."/>
        </authorList>
    </citation>
    <scope>NUCLEOTIDE SEQUENCE [LARGE SCALE GENOMIC DNA]</scope>
    <source>
        <strain evidence="5">JXDWG</strain>
        <tissue evidence="5">Leaf</tissue>
    </source>
</reference>
<dbReference type="AlphaFoldDB" id="A0AAP0P899"/>
<name>A0AAP0P899_9MAGN</name>
<dbReference type="PANTHER" id="PTHR47926:SF530">
    <property type="entry name" value="DYW DOMAIN-CONTAINING PROTEIN"/>
    <property type="match status" value="1"/>
</dbReference>
<evidence type="ECO:0008006" key="7">
    <source>
        <dbReference type="Google" id="ProtNLM"/>
    </source>
</evidence>
<keyword evidence="1" id="KW-0677">Repeat</keyword>
<dbReference type="PROSITE" id="PS51375">
    <property type="entry name" value="PPR"/>
    <property type="match status" value="2"/>
</dbReference>
<proteinExistence type="predicted"/>
<evidence type="ECO:0000313" key="6">
    <source>
        <dbReference type="Proteomes" id="UP001419268"/>
    </source>
</evidence>
<feature type="repeat" description="PPR" evidence="2">
    <location>
        <begin position="847"/>
        <end position="881"/>
    </location>
</feature>
<dbReference type="Pfam" id="PF13041">
    <property type="entry name" value="PPR_2"/>
    <property type="match status" value="1"/>
</dbReference>
<dbReference type="GO" id="GO:0008270">
    <property type="term" value="F:zinc ion binding"/>
    <property type="evidence" value="ECO:0007669"/>
    <property type="project" value="InterPro"/>
</dbReference>
<dbReference type="InterPro" id="IPR011990">
    <property type="entry name" value="TPR-like_helical_dom_sf"/>
</dbReference>
<protein>
    <recommendedName>
        <fullName evidence="7">Pentatricopeptide repeat-containing protein</fullName>
    </recommendedName>
</protein>